<accession>A0A0A9AYY9</accession>
<organism evidence="2">
    <name type="scientific">Arundo donax</name>
    <name type="common">Giant reed</name>
    <name type="synonym">Donax arundinaceus</name>
    <dbReference type="NCBI Taxonomy" id="35708"/>
    <lineage>
        <taxon>Eukaryota</taxon>
        <taxon>Viridiplantae</taxon>
        <taxon>Streptophyta</taxon>
        <taxon>Embryophyta</taxon>
        <taxon>Tracheophyta</taxon>
        <taxon>Spermatophyta</taxon>
        <taxon>Magnoliopsida</taxon>
        <taxon>Liliopsida</taxon>
        <taxon>Poales</taxon>
        <taxon>Poaceae</taxon>
        <taxon>PACMAD clade</taxon>
        <taxon>Arundinoideae</taxon>
        <taxon>Arundineae</taxon>
        <taxon>Arundo</taxon>
    </lineage>
</organism>
<dbReference type="AlphaFoldDB" id="A0A0A9AYY9"/>
<reference evidence="2" key="2">
    <citation type="journal article" date="2015" name="Data Brief">
        <title>Shoot transcriptome of the giant reed, Arundo donax.</title>
        <authorList>
            <person name="Barrero R.A."/>
            <person name="Guerrero F.D."/>
            <person name="Moolhuijzen P."/>
            <person name="Goolsby J.A."/>
            <person name="Tidwell J."/>
            <person name="Bellgard S.E."/>
            <person name="Bellgard M.I."/>
        </authorList>
    </citation>
    <scope>NUCLEOTIDE SEQUENCE</scope>
    <source>
        <tissue evidence="2">Shoot tissue taken approximately 20 cm above the soil surface</tissue>
    </source>
</reference>
<feature type="compositionally biased region" description="Polar residues" evidence="1">
    <location>
        <begin position="23"/>
        <end position="41"/>
    </location>
</feature>
<dbReference type="EMBL" id="GBRH01242812">
    <property type="protein sequence ID" value="JAD55083.1"/>
    <property type="molecule type" value="Transcribed_RNA"/>
</dbReference>
<evidence type="ECO:0000313" key="2">
    <source>
        <dbReference type="EMBL" id="JAD55083.1"/>
    </source>
</evidence>
<protein>
    <submittedName>
        <fullName evidence="2">Uncharacterized protein</fullName>
    </submittedName>
</protein>
<name>A0A0A9AYY9_ARUDO</name>
<evidence type="ECO:0000256" key="1">
    <source>
        <dbReference type="SAM" id="MobiDB-lite"/>
    </source>
</evidence>
<feature type="region of interest" description="Disordered" evidence="1">
    <location>
        <begin position="1"/>
        <end position="41"/>
    </location>
</feature>
<reference evidence="2" key="1">
    <citation type="submission" date="2014-09" db="EMBL/GenBank/DDBJ databases">
        <authorList>
            <person name="Magalhaes I.L.F."/>
            <person name="Oliveira U."/>
            <person name="Santos F.R."/>
            <person name="Vidigal T.H.D.A."/>
            <person name="Brescovit A.D."/>
            <person name="Santos A.J."/>
        </authorList>
    </citation>
    <scope>NUCLEOTIDE SEQUENCE</scope>
    <source>
        <tissue evidence="2">Shoot tissue taken approximately 20 cm above the soil surface</tissue>
    </source>
</reference>
<sequence>MRSVMHRSKLLGSKSKMAHQLWSEHTNLGSKCKSTVEATTH</sequence>
<proteinExistence type="predicted"/>